<dbReference type="Gene3D" id="3.40.720.10">
    <property type="entry name" value="Alkaline Phosphatase, subunit A"/>
    <property type="match status" value="1"/>
</dbReference>
<feature type="transmembrane region" description="Helical" evidence="9">
    <location>
        <begin position="88"/>
        <end position="111"/>
    </location>
</feature>
<feature type="binding site" evidence="8">
    <location>
        <position position="288"/>
    </location>
    <ligand>
        <name>Mn(2+)</name>
        <dbReference type="ChEBI" id="CHEBI:29035"/>
    </ligand>
</feature>
<proteinExistence type="predicted"/>
<evidence type="ECO:0000256" key="3">
    <source>
        <dbReference type="ARBA" id="ARBA00022692"/>
    </source>
</evidence>
<feature type="transmembrane region" description="Helical" evidence="9">
    <location>
        <begin position="182"/>
        <end position="198"/>
    </location>
</feature>
<keyword evidence="3 9" id="KW-0812">Transmembrane</keyword>
<dbReference type="GO" id="GO:0016740">
    <property type="term" value="F:transferase activity"/>
    <property type="evidence" value="ECO:0007669"/>
    <property type="project" value="UniProtKB-KW"/>
</dbReference>
<evidence type="ECO:0000256" key="2">
    <source>
        <dbReference type="ARBA" id="ARBA00022475"/>
    </source>
</evidence>
<evidence type="ECO:0000313" key="12">
    <source>
        <dbReference type="Proteomes" id="UP000294830"/>
    </source>
</evidence>
<dbReference type="Proteomes" id="UP000294830">
    <property type="component" value="Unassembled WGS sequence"/>
</dbReference>
<dbReference type="InterPro" id="IPR050448">
    <property type="entry name" value="OpgB/LTA_synthase_biosynth"/>
</dbReference>
<feature type="binding site" evidence="8">
    <location>
        <position position="328"/>
    </location>
    <ligand>
        <name>Mn(2+)</name>
        <dbReference type="ChEBI" id="CHEBI:29035"/>
    </ligand>
</feature>
<feature type="domain" description="Sulfatase N-terminal" evidence="10">
    <location>
        <begin position="281"/>
        <end position="549"/>
    </location>
</feature>
<evidence type="ECO:0000313" key="11">
    <source>
        <dbReference type="EMBL" id="TCN68813.1"/>
    </source>
</evidence>
<keyword evidence="5 9" id="KW-0472">Membrane</keyword>
<evidence type="ECO:0000256" key="8">
    <source>
        <dbReference type="PIRSR" id="PIRSR005091-3"/>
    </source>
</evidence>
<comment type="subcellular location">
    <subcellularLocation>
        <location evidence="1">Cell membrane</location>
        <topology evidence="1">Multi-pass membrane protein</topology>
    </subcellularLocation>
</comment>
<dbReference type="SUPFAM" id="SSF53649">
    <property type="entry name" value="Alkaline phosphatase-like"/>
    <property type="match status" value="1"/>
</dbReference>
<feature type="transmembrane region" description="Helical" evidence="9">
    <location>
        <begin position="140"/>
        <end position="161"/>
    </location>
</feature>
<feature type="active site" evidence="6">
    <location>
        <position position="328"/>
    </location>
</feature>
<dbReference type="GO" id="GO:0005886">
    <property type="term" value="C:plasma membrane"/>
    <property type="evidence" value="ECO:0007669"/>
    <property type="project" value="UniProtKB-SubCell"/>
</dbReference>
<dbReference type="EMBL" id="SLWB01000005">
    <property type="protein sequence ID" value="TCN68813.1"/>
    <property type="molecule type" value="Genomic_DNA"/>
</dbReference>
<keyword evidence="4 9" id="KW-1133">Transmembrane helix</keyword>
<comment type="caution">
    <text evidence="11">The sequence shown here is derived from an EMBL/GenBank/DDBJ whole genome shotgun (WGS) entry which is preliminary data.</text>
</comment>
<feature type="binding site" evidence="8">
    <location>
        <position position="498"/>
    </location>
    <ligand>
        <name>Mn(2+)</name>
        <dbReference type="ChEBI" id="CHEBI:29035"/>
    </ligand>
</feature>
<dbReference type="InterPro" id="IPR012160">
    <property type="entry name" value="LtaS-like"/>
</dbReference>
<keyword evidence="11" id="KW-0808">Transferase</keyword>
<dbReference type="PANTHER" id="PTHR47371:SF3">
    <property type="entry name" value="PHOSPHOGLYCEROL TRANSFERASE I"/>
    <property type="match status" value="1"/>
</dbReference>
<evidence type="ECO:0000256" key="6">
    <source>
        <dbReference type="PIRSR" id="PIRSR005091-1"/>
    </source>
</evidence>
<keyword evidence="12" id="KW-1185">Reference proteome</keyword>
<dbReference type="OrthoDB" id="9777768at2"/>
<evidence type="ECO:0000259" key="10">
    <source>
        <dbReference type="Pfam" id="PF00884"/>
    </source>
</evidence>
<evidence type="ECO:0000256" key="7">
    <source>
        <dbReference type="PIRSR" id="PIRSR005091-2"/>
    </source>
</evidence>
<keyword evidence="7" id="KW-0479">Metal-binding</keyword>
<dbReference type="PIRSF" id="PIRSF005091">
    <property type="entry name" value="Mmb_sulf_HI1246"/>
    <property type="match status" value="1"/>
</dbReference>
<dbReference type="PANTHER" id="PTHR47371">
    <property type="entry name" value="LIPOTEICHOIC ACID SYNTHASE"/>
    <property type="match status" value="1"/>
</dbReference>
<dbReference type="InterPro" id="IPR000917">
    <property type="entry name" value="Sulfatase_N"/>
</dbReference>
<feature type="transmembrane region" description="Helical" evidence="9">
    <location>
        <begin position="12"/>
        <end position="34"/>
    </location>
</feature>
<keyword evidence="2" id="KW-1003">Cell membrane</keyword>
<evidence type="ECO:0000256" key="9">
    <source>
        <dbReference type="SAM" id="Phobius"/>
    </source>
</evidence>
<sequence length="641" mass="72797">MFKSILRTRFKGVLSLAGIYMSIAMATRTYLLFFSRADVSWNIWNLIKVYAMGAFYDIVSVSYMLIPFALLVTLLTDNAFYKRWRMTSAIVFYTILIAAAIFGAFAEYFFWEEFSTRFNFIAIDYLVYTSEVTNNIFESYNIPLVVSLWTLFTSAVASLAIRKKLFTPSERISTTIWQRLKVGSAFIIFPFIAFFAFGQNTERYFDNQYNSELAKDGVYSLGSAYINNELDYHKFYVNNDDKATLTELRKLLATDGSQYTSSNPDDITRKITSSEEAKSYNVILICNESLSASFLGAFGNTEKLTPNLDSIAKQSMLFTNLYATGTRTVRGMEAITLSIPPTPGSSIVRRPGNESLFTLGSVFSQKGYDTKFVYGGYGYFDNMNYFFGNNGFKVVDRNFFTKEETRFANAWGVCDGDLFKKAIQEADSSYAAGKPFFQYVMTTSNHRPYTYPENCVDIPSGSGREGAVKYTDYAMGQLIRDARSKPWFKNTLIIIVADHCNNSAGKSSINIEKYHIPFIVYNPNLVKPTKVETQCSQIDVAPTILGLMGWSYESKFFGKNILTMKPEEQRAFVGTYQKLGYIKGNKVVVLDVQRRSEFFTYDKNTNDLTPSTKNNALLNEAVAYYQGAYYLYKNGLTKKPI</sequence>
<evidence type="ECO:0000256" key="4">
    <source>
        <dbReference type="ARBA" id="ARBA00022989"/>
    </source>
</evidence>
<dbReference type="Pfam" id="PF00884">
    <property type="entry name" value="Sulfatase"/>
    <property type="match status" value="1"/>
</dbReference>
<evidence type="ECO:0000256" key="1">
    <source>
        <dbReference type="ARBA" id="ARBA00004651"/>
    </source>
</evidence>
<dbReference type="CDD" id="cd16015">
    <property type="entry name" value="LTA_synthase"/>
    <property type="match status" value="1"/>
</dbReference>
<dbReference type="InterPro" id="IPR017850">
    <property type="entry name" value="Alkaline_phosphatase_core_sf"/>
</dbReference>
<gene>
    <name evidence="11" type="ORF">CLV25_10514</name>
</gene>
<feature type="transmembrane region" description="Helical" evidence="9">
    <location>
        <begin position="54"/>
        <end position="76"/>
    </location>
</feature>
<dbReference type="GO" id="GO:0046872">
    <property type="term" value="F:metal ion binding"/>
    <property type="evidence" value="ECO:0007669"/>
    <property type="project" value="UniProtKB-KW"/>
</dbReference>
<evidence type="ECO:0000256" key="5">
    <source>
        <dbReference type="ARBA" id="ARBA00023136"/>
    </source>
</evidence>
<keyword evidence="7" id="KW-0464">Manganese</keyword>
<dbReference type="RefSeq" id="WP_131838838.1">
    <property type="nucleotide sequence ID" value="NZ_SLWB01000005.1"/>
</dbReference>
<dbReference type="AlphaFoldDB" id="A0A4R2EJE9"/>
<dbReference type="Gene3D" id="3.30.1120.80">
    <property type="match status" value="1"/>
</dbReference>
<feature type="binding site" evidence="8">
    <location>
        <position position="499"/>
    </location>
    <ligand>
        <name>Mn(2+)</name>
        <dbReference type="ChEBI" id="CHEBI:29035"/>
    </ligand>
</feature>
<name>A0A4R2EJE9_9BACT</name>
<reference evidence="11 12" key="1">
    <citation type="submission" date="2019-03" db="EMBL/GenBank/DDBJ databases">
        <title>Genomic Encyclopedia of Archaeal and Bacterial Type Strains, Phase II (KMG-II): from individual species to whole genera.</title>
        <authorList>
            <person name="Goeker M."/>
        </authorList>
    </citation>
    <scope>NUCLEOTIDE SEQUENCE [LARGE SCALE GENOMIC DNA]</scope>
    <source>
        <strain evidence="11 12">RL-C</strain>
    </source>
</reference>
<feature type="binding site" evidence="7">
    <location>
        <position position="446"/>
    </location>
    <ligand>
        <name>substrate</name>
    </ligand>
</feature>
<organism evidence="11 12">
    <name type="scientific">Acetobacteroides hydrogenigenes</name>
    <dbReference type="NCBI Taxonomy" id="979970"/>
    <lineage>
        <taxon>Bacteria</taxon>
        <taxon>Pseudomonadati</taxon>
        <taxon>Bacteroidota</taxon>
        <taxon>Bacteroidia</taxon>
        <taxon>Bacteroidales</taxon>
        <taxon>Rikenellaceae</taxon>
        <taxon>Acetobacteroides</taxon>
    </lineage>
</organism>
<protein>
    <submittedName>
        <fullName evidence="11">Phosphoglycerol transferase MdoB-like AlkP superfamily enzyme</fullName>
    </submittedName>
</protein>
<accession>A0A4R2EJE9</accession>